<dbReference type="InterPro" id="IPR002909">
    <property type="entry name" value="IPT_dom"/>
</dbReference>
<accession>A0A494VGW7</accession>
<dbReference type="Gene3D" id="2.60.40.10">
    <property type="entry name" value="Immunoglobulins"/>
    <property type="match status" value="5"/>
</dbReference>
<evidence type="ECO:0000313" key="4">
    <source>
        <dbReference type="Proteomes" id="UP000270046"/>
    </source>
</evidence>
<name>A0A494VGW7_9SPHI</name>
<evidence type="ECO:0000259" key="2">
    <source>
        <dbReference type="SMART" id="SM00429"/>
    </source>
</evidence>
<evidence type="ECO:0000313" key="3">
    <source>
        <dbReference type="EMBL" id="AYL93847.1"/>
    </source>
</evidence>
<dbReference type="SMART" id="SM00429">
    <property type="entry name" value="IPT"/>
    <property type="match status" value="2"/>
</dbReference>
<dbReference type="CDD" id="cd00603">
    <property type="entry name" value="IPT_PCSR"/>
    <property type="match status" value="5"/>
</dbReference>
<dbReference type="Gene3D" id="2.120.10.30">
    <property type="entry name" value="TolB, C-terminal domain"/>
    <property type="match status" value="2"/>
</dbReference>
<dbReference type="Pfam" id="PF01833">
    <property type="entry name" value="TIG"/>
    <property type="match status" value="5"/>
</dbReference>
<dbReference type="PROSITE" id="PS51257">
    <property type="entry name" value="PROKAR_LIPOPROTEIN"/>
    <property type="match status" value="1"/>
</dbReference>
<dbReference type="AlphaFoldDB" id="A0A494VGW7"/>
<feature type="domain" description="IPT/TIG" evidence="2">
    <location>
        <begin position="118"/>
        <end position="198"/>
    </location>
</feature>
<dbReference type="InterPro" id="IPR052387">
    <property type="entry name" value="Fibrocystin"/>
</dbReference>
<protein>
    <submittedName>
        <fullName evidence="3">DUF5008 domain-containing protein</fullName>
    </submittedName>
</protein>
<dbReference type="PANTHER" id="PTHR46769">
    <property type="entry name" value="POLYCYSTIC KIDNEY AND HEPATIC DISEASE 1 (AUTOSOMAL RECESSIVE)-LIKE 1"/>
    <property type="match status" value="1"/>
</dbReference>
<reference evidence="3 4" key="1">
    <citation type="submission" date="2018-10" db="EMBL/GenBank/DDBJ databases">
        <title>Genome sequencing of Mucilaginibacter sp. HYN0043.</title>
        <authorList>
            <person name="Kim M."/>
            <person name="Yi H."/>
        </authorList>
    </citation>
    <scope>NUCLEOTIDE SEQUENCE [LARGE SCALE GENOMIC DNA]</scope>
    <source>
        <strain evidence="3 4">HYN0043</strain>
    </source>
</reference>
<dbReference type="KEGG" id="muh:HYN43_000400"/>
<dbReference type="InterPro" id="IPR013783">
    <property type="entry name" value="Ig-like_fold"/>
</dbReference>
<dbReference type="OrthoDB" id="670826at2"/>
<dbReference type="InterPro" id="IPR014756">
    <property type="entry name" value="Ig_E-set"/>
</dbReference>
<keyword evidence="4" id="KW-1185">Reference proteome</keyword>
<feature type="domain" description="IPT/TIG" evidence="2">
    <location>
        <begin position="279"/>
        <end position="369"/>
    </location>
</feature>
<keyword evidence="1" id="KW-0732">Signal</keyword>
<dbReference type="SUPFAM" id="SSF81296">
    <property type="entry name" value="E set domains"/>
    <property type="match status" value="5"/>
</dbReference>
<sequence length="727" mass="76011">MQRMIQDPTKTYTLLLMLLLVLIGGCKKDKNEHPVLVFKVVNYFPNSGNTGTLITIEGSGFDNDLSKYTATVVGKQAEVVSATANYVVVMVPAGSGTGKIELKYAGNVHDIGTYTYQALSVKAISPNRGPVGTNIRIRGEGFSDPDKPAVVTINGNPANIVSLSDTLIIATVPDKTLSGPVEVKVKESSSKGPNFRVQALFDITPKTGGKGTKVTLIGSGFETEVAKNQVTFNGKAAQILEATETKLLVQAPDGVQTGRVNLKIEDTPIEGPVFTVIAPPTISLITPLSGPAGTEVTITGTGFSTIAGETKVAINGKDAVIKSVTATELKVTVPVNTGTGNIQVSVNDQVVAGPVYTEQAVGISGFSPDNGNVGTVVTITGVGFSTTPANNTVTFNGVVAKVNAATATQLVVVAPQGVSTGFIKVRVNGVEAVSPKVFQTSGVITITTGLPHTSVNAFCAGQHGEFYVLFRTYNQVYKVDPNGTVTLYAGDPNGRTGNNEGIGTLGRFTAPVGIVMDKQGNLFVAEASGNIKKIAPNGMVTMYVASASIGASGLAIDNQDRLYIGARSGSFFGFVIVTNGVPNYSFDLYADPEGRMAIDGVGKVYGSDLDATGRYAIGDGSYERLIGDYSAGYADGSYSDARFGTIGNMIWADTKKLVLVCDPENNALRAINPATQKVTTIFKTQKGFKDGGLADALFGDITDVTIAPNGDIFILDKTNKAIRKVTF</sequence>
<organism evidence="3 4">
    <name type="scientific">Mucilaginibacter celer</name>
    <dbReference type="NCBI Taxonomy" id="2305508"/>
    <lineage>
        <taxon>Bacteria</taxon>
        <taxon>Pseudomonadati</taxon>
        <taxon>Bacteroidota</taxon>
        <taxon>Sphingobacteriia</taxon>
        <taxon>Sphingobacteriales</taxon>
        <taxon>Sphingobacteriaceae</taxon>
        <taxon>Mucilaginibacter</taxon>
    </lineage>
</organism>
<proteinExistence type="predicted"/>
<dbReference type="EMBL" id="CP032869">
    <property type="protein sequence ID" value="AYL93847.1"/>
    <property type="molecule type" value="Genomic_DNA"/>
</dbReference>
<dbReference type="Proteomes" id="UP000270046">
    <property type="component" value="Chromosome"/>
</dbReference>
<gene>
    <name evidence="3" type="ORF">HYN43_000400</name>
</gene>
<evidence type="ECO:0000256" key="1">
    <source>
        <dbReference type="ARBA" id="ARBA00022729"/>
    </source>
</evidence>
<dbReference type="InterPro" id="IPR011042">
    <property type="entry name" value="6-blade_b-propeller_TolB-like"/>
</dbReference>
<dbReference type="PANTHER" id="PTHR46769:SF2">
    <property type="entry name" value="FIBROCYSTIN-L ISOFORM 2 PRECURSOR-RELATED"/>
    <property type="match status" value="1"/>
</dbReference>
<dbReference type="SUPFAM" id="SSF101898">
    <property type="entry name" value="NHL repeat"/>
    <property type="match status" value="1"/>
</dbReference>